<dbReference type="InterPro" id="IPR015058">
    <property type="entry name" value="DUF1878"/>
</dbReference>
<gene>
    <name evidence="2" type="ORF">J5Y03_17125</name>
</gene>
<comment type="caution">
    <text evidence="2">The sequence shown here is derived from an EMBL/GenBank/DDBJ whole genome shotgun (WGS) entry which is preliminary data.</text>
</comment>
<dbReference type="Pfam" id="PF08963">
    <property type="entry name" value="DUF1878"/>
    <property type="match status" value="1"/>
</dbReference>
<sequence>MKRLEERIERLEYYVDTLMKMVDTTKKPLSFLLLKSCTNEKEIEDIKRKCENVNIEYQKQKAEGLLHFDPLLNSFIDEIPSTICIDDLVTASIIEGYYTDVMTEFKHLLQKRTI</sequence>
<protein>
    <submittedName>
        <fullName evidence="2">DUF1878 family protein</fullName>
    </submittedName>
</protein>
<evidence type="ECO:0000256" key="1">
    <source>
        <dbReference type="SAM" id="Coils"/>
    </source>
</evidence>
<dbReference type="SUPFAM" id="SSF109915">
    <property type="entry name" value="Hypothetical protein YhaI"/>
    <property type="match status" value="1"/>
</dbReference>
<proteinExistence type="predicted"/>
<reference evidence="2" key="1">
    <citation type="submission" date="2021-04" db="EMBL/GenBank/DDBJ databases">
        <title>Genome seq and assembly of Bacillus sp.</title>
        <authorList>
            <person name="Chhetri G."/>
        </authorList>
    </citation>
    <scope>NUCLEOTIDE SEQUENCE</scope>
    <source>
        <strain evidence="2">RG28</strain>
    </source>
</reference>
<dbReference type="AlphaFoldDB" id="A0A940NM96"/>
<evidence type="ECO:0000313" key="2">
    <source>
        <dbReference type="EMBL" id="MBP0726882.1"/>
    </source>
</evidence>
<dbReference type="Gene3D" id="1.10.3750.10">
    <property type="entry name" value="YhaI-like"/>
    <property type="match status" value="1"/>
</dbReference>
<dbReference type="Proteomes" id="UP000682134">
    <property type="component" value="Unassembled WGS sequence"/>
</dbReference>
<name>A0A940NM96_9BACI</name>
<dbReference type="RefSeq" id="WP_209407226.1">
    <property type="nucleotide sequence ID" value="NZ_JAGIYQ010000016.1"/>
</dbReference>
<dbReference type="InterPro" id="IPR035945">
    <property type="entry name" value="YhaI-like_sf"/>
</dbReference>
<evidence type="ECO:0000313" key="3">
    <source>
        <dbReference type="Proteomes" id="UP000682134"/>
    </source>
</evidence>
<feature type="coiled-coil region" evidence="1">
    <location>
        <begin position="1"/>
        <end position="63"/>
    </location>
</feature>
<dbReference type="EMBL" id="JAGIYQ010000016">
    <property type="protein sequence ID" value="MBP0726882.1"/>
    <property type="molecule type" value="Genomic_DNA"/>
</dbReference>
<keyword evidence="3" id="KW-1185">Reference proteome</keyword>
<organism evidence="2 3">
    <name type="scientific">Gottfriedia endophytica</name>
    <dbReference type="NCBI Taxonomy" id="2820819"/>
    <lineage>
        <taxon>Bacteria</taxon>
        <taxon>Bacillati</taxon>
        <taxon>Bacillota</taxon>
        <taxon>Bacilli</taxon>
        <taxon>Bacillales</taxon>
        <taxon>Bacillaceae</taxon>
        <taxon>Gottfriedia</taxon>
    </lineage>
</organism>
<accession>A0A940NM96</accession>
<keyword evidence="1" id="KW-0175">Coiled coil</keyword>